<evidence type="ECO:0000256" key="1">
    <source>
        <dbReference type="SAM" id="Phobius"/>
    </source>
</evidence>
<proteinExistence type="predicted"/>
<keyword evidence="1" id="KW-1133">Transmembrane helix</keyword>
<sequence length="124" mass="12876">MEWSLATLPPIAVLGVLAVLCPLALFRLVRRTYAGLAIAALLSLTLLLVAGGIAFAWAYAIGGADLAAAFGTAPLATGLMFLGRGLSAALVWGPILALTLFALTRRVEEARGEALKHRELHGNG</sequence>
<protein>
    <submittedName>
        <fullName evidence="2">Uncharacterized protein</fullName>
    </submittedName>
</protein>
<accession>A0A1I5M2G5</accession>
<keyword evidence="3" id="KW-1185">Reference proteome</keyword>
<feature type="transmembrane region" description="Helical" evidence="1">
    <location>
        <begin position="81"/>
        <end position="103"/>
    </location>
</feature>
<feature type="transmembrane region" description="Helical" evidence="1">
    <location>
        <begin position="6"/>
        <end position="26"/>
    </location>
</feature>
<feature type="transmembrane region" description="Helical" evidence="1">
    <location>
        <begin position="33"/>
        <end position="61"/>
    </location>
</feature>
<keyword evidence="1" id="KW-0472">Membrane</keyword>
<dbReference type="RefSeq" id="WP_093417992.1">
    <property type="nucleotide sequence ID" value="NZ_FOXA01000002.1"/>
</dbReference>
<dbReference type="EMBL" id="FOXA01000002">
    <property type="protein sequence ID" value="SFP03742.1"/>
    <property type="molecule type" value="Genomic_DNA"/>
</dbReference>
<dbReference type="OrthoDB" id="7652057at2"/>
<dbReference type="Proteomes" id="UP000199356">
    <property type="component" value="Unassembled WGS sequence"/>
</dbReference>
<dbReference type="STRING" id="441119.SAMN04488047_10257"/>
<evidence type="ECO:0000313" key="3">
    <source>
        <dbReference type="Proteomes" id="UP000199356"/>
    </source>
</evidence>
<dbReference type="AlphaFoldDB" id="A0A1I5M2G5"/>
<keyword evidence="1" id="KW-0812">Transmembrane</keyword>
<name>A0A1I5M2G5_9RHOB</name>
<organism evidence="2 3">
    <name type="scientific">Tranquillimonas alkanivorans</name>
    <dbReference type="NCBI Taxonomy" id="441119"/>
    <lineage>
        <taxon>Bacteria</taxon>
        <taxon>Pseudomonadati</taxon>
        <taxon>Pseudomonadota</taxon>
        <taxon>Alphaproteobacteria</taxon>
        <taxon>Rhodobacterales</taxon>
        <taxon>Roseobacteraceae</taxon>
        <taxon>Tranquillimonas</taxon>
    </lineage>
</organism>
<reference evidence="2 3" key="1">
    <citation type="submission" date="2016-10" db="EMBL/GenBank/DDBJ databases">
        <authorList>
            <person name="de Groot N.N."/>
        </authorList>
    </citation>
    <scope>NUCLEOTIDE SEQUENCE [LARGE SCALE GENOMIC DNA]</scope>
    <source>
        <strain evidence="2 3">DSM 19547</strain>
    </source>
</reference>
<gene>
    <name evidence="2" type="ORF">SAMN04488047_10257</name>
</gene>
<evidence type="ECO:0000313" key="2">
    <source>
        <dbReference type="EMBL" id="SFP03742.1"/>
    </source>
</evidence>